<dbReference type="Proteomes" id="UP000031526">
    <property type="component" value="Chromosome"/>
</dbReference>
<dbReference type="KEGG" id="snq:CP978_25775"/>
<reference evidence="3 5" key="3">
    <citation type="submission" date="2017-09" db="EMBL/GenBank/DDBJ databases">
        <title>Streptomyces genome completion.</title>
        <authorList>
            <person name="Lee N."/>
            <person name="Cho B.-K."/>
        </authorList>
    </citation>
    <scope>NUCLEOTIDE SEQUENCE [LARGE SCALE GENOMIC DNA]</scope>
    <source>
        <strain evidence="3 5">ATCC 14899</strain>
    </source>
</reference>
<keyword evidence="4" id="KW-1185">Reference proteome</keyword>
<dbReference type="OrthoDB" id="4325083at2"/>
<name>A0A0B5DR03_9ACTN</name>
<dbReference type="AlphaFoldDB" id="A0A0B5DR03"/>
<sequence length="98" mass="9924">MFWQWTALALATLTLLPAGVALVTGRVPDRIRTRPAPIRPVGWALLAIYAAAPLNAVPRLAGAPDSVTLTATAIGGMAAVAGCVLLAMATRSTASSAS</sequence>
<keyword evidence="1" id="KW-0472">Membrane</keyword>
<evidence type="ECO:0000313" key="3">
    <source>
        <dbReference type="EMBL" id="QEV41511.1"/>
    </source>
</evidence>
<accession>A0A0B5DR03</accession>
<reference evidence="4" key="1">
    <citation type="submission" date="2014-09" db="EMBL/GenBank/DDBJ databases">
        <title>Sequence of the Streptomyces nodosus genome.</title>
        <authorList>
            <person name="Sweeney P."/>
            <person name="Stephens N."/>
            <person name="Murphy C."/>
            <person name="Caffrey P."/>
        </authorList>
    </citation>
    <scope>NUCLEOTIDE SEQUENCE [LARGE SCALE GENOMIC DNA]</scope>
    <source>
        <strain evidence="4">ATCC 14899</strain>
    </source>
</reference>
<evidence type="ECO:0000256" key="1">
    <source>
        <dbReference type="SAM" id="Phobius"/>
    </source>
</evidence>
<keyword evidence="1" id="KW-1133">Transmembrane helix</keyword>
<organism evidence="2 4">
    <name type="scientific">Streptomyces nodosus</name>
    <dbReference type="NCBI Taxonomy" id="40318"/>
    <lineage>
        <taxon>Bacteria</taxon>
        <taxon>Bacillati</taxon>
        <taxon>Actinomycetota</taxon>
        <taxon>Actinomycetes</taxon>
        <taxon>Kitasatosporales</taxon>
        <taxon>Streptomycetaceae</taxon>
        <taxon>Streptomyces</taxon>
    </lineage>
</organism>
<proteinExistence type="predicted"/>
<feature type="transmembrane region" description="Helical" evidence="1">
    <location>
        <begin position="41"/>
        <end position="57"/>
    </location>
</feature>
<gene>
    <name evidence="3" type="ORF">CP978_25775</name>
    <name evidence="2" type="ORF">SNOD_25450</name>
</gene>
<protein>
    <submittedName>
        <fullName evidence="2">Uncharacterized protein</fullName>
    </submittedName>
</protein>
<evidence type="ECO:0000313" key="2">
    <source>
        <dbReference type="EMBL" id="AJE43006.1"/>
    </source>
</evidence>
<reference evidence="2 4" key="2">
    <citation type="journal article" date="2016" name="Appl. Microbiol. Biotechnol.">
        <title>Exploiting the genome sequence of Streptomyces nodosus for enhanced antibiotic production.</title>
        <authorList>
            <person name="Sweeney P."/>
            <person name="Murphy C.D."/>
            <person name="Caffrey P."/>
        </authorList>
    </citation>
    <scope>NUCLEOTIDE SEQUENCE [LARGE SCALE GENOMIC DNA]</scope>
    <source>
        <strain evidence="2 4">ATCC 14899</strain>
    </source>
</reference>
<dbReference type="Proteomes" id="UP000325763">
    <property type="component" value="Chromosome"/>
</dbReference>
<dbReference type="EMBL" id="CP009313">
    <property type="protein sequence ID" value="AJE43006.1"/>
    <property type="molecule type" value="Genomic_DNA"/>
</dbReference>
<feature type="transmembrane region" description="Helical" evidence="1">
    <location>
        <begin position="69"/>
        <end position="89"/>
    </location>
</feature>
<dbReference type="EMBL" id="CP023747">
    <property type="protein sequence ID" value="QEV41511.1"/>
    <property type="molecule type" value="Genomic_DNA"/>
</dbReference>
<dbReference type="RefSeq" id="WP_043444728.1">
    <property type="nucleotide sequence ID" value="NZ_CP009313.1"/>
</dbReference>
<dbReference type="HOGENOM" id="CLU_2332472_0_0_11"/>
<evidence type="ECO:0000313" key="5">
    <source>
        <dbReference type="Proteomes" id="UP000325763"/>
    </source>
</evidence>
<evidence type="ECO:0000313" key="4">
    <source>
        <dbReference type="Proteomes" id="UP000031526"/>
    </source>
</evidence>
<keyword evidence="1" id="KW-0812">Transmembrane</keyword>